<dbReference type="Proteomes" id="UP000309038">
    <property type="component" value="Unassembled WGS sequence"/>
</dbReference>
<gene>
    <name evidence="1" type="ORF">EW026_g8084</name>
</gene>
<dbReference type="EMBL" id="SGPJ01000806">
    <property type="protein sequence ID" value="THG93031.1"/>
    <property type="molecule type" value="Genomic_DNA"/>
</dbReference>
<name>A0A4S4K5M5_9APHY</name>
<keyword evidence="2" id="KW-1185">Reference proteome</keyword>
<dbReference type="AlphaFoldDB" id="A0A4S4K5M5"/>
<accession>A0A4S4K5M5</accession>
<proteinExistence type="predicted"/>
<sequence>MAITDDGSPGLAAALNKAAAFNTAATSNVTPNPNLATTTPKVASTGAICSKSPAVLDTQASLAVSKVLTLGPDLPATVPDLLATAPNPASPSATCSVSPAFGSALTSAFTPNPGSTTMIDLTMDDIFSTVSIPSDHNVKDHLNNSDLFGLDKD</sequence>
<organism evidence="1 2">
    <name type="scientific">Hermanssonia centrifuga</name>
    <dbReference type="NCBI Taxonomy" id="98765"/>
    <lineage>
        <taxon>Eukaryota</taxon>
        <taxon>Fungi</taxon>
        <taxon>Dikarya</taxon>
        <taxon>Basidiomycota</taxon>
        <taxon>Agaricomycotina</taxon>
        <taxon>Agaricomycetes</taxon>
        <taxon>Polyporales</taxon>
        <taxon>Meruliaceae</taxon>
        <taxon>Hermanssonia</taxon>
    </lineage>
</organism>
<protein>
    <submittedName>
        <fullName evidence="1">Uncharacterized protein</fullName>
    </submittedName>
</protein>
<evidence type="ECO:0000313" key="2">
    <source>
        <dbReference type="Proteomes" id="UP000309038"/>
    </source>
</evidence>
<evidence type="ECO:0000313" key="1">
    <source>
        <dbReference type="EMBL" id="THG93031.1"/>
    </source>
</evidence>
<comment type="caution">
    <text evidence="1">The sequence shown here is derived from an EMBL/GenBank/DDBJ whole genome shotgun (WGS) entry which is preliminary data.</text>
</comment>
<reference evidence="1 2" key="1">
    <citation type="submission" date="2019-02" db="EMBL/GenBank/DDBJ databases">
        <title>Genome sequencing of the rare red list fungi Phlebia centrifuga.</title>
        <authorList>
            <person name="Buettner E."/>
            <person name="Kellner H."/>
        </authorList>
    </citation>
    <scope>NUCLEOTIDE SEQUENCE [LARGE SCALE GENOMIC DNA]</scope>
    <source>
        <strain evidence="1 2">DSM 108282</strain>
    </source>
</reference>